<proteinExistence type="predicted"/>
<dbReference type="CDD" id="cd01948">
    <property type="entry name" value="EAL"/>
    <property type="match status" value="1"/>
</dbReference>
<feature type="transmembrane region" description="Helical" evidence="1">
    <location>
        <begin position="173"/>
        <end position="189"/>
    </location>
</feature>
<dbReference type="InterPro" id="IPR035919">
    <property type="entry name" value="EAL_sf"/>
</dbReference>
<feature type="transmembrane region" description="Helical" evidence="1">
    <location>
        <begin position="110"/>
        <end position="128"/>
    </location>
</feature>
<keyword evidence="4" id="KW-1185">Reference proteome</keyword>
<evidence type="ECO:0000259" key="2">
    <source>
        <dbReference type="PROSITE" id="PS50883"/>
    </source>
</evidence>
<keyword evidence="1" id="KW-0812">Transmembrane</keyword>
<keyword evidence="1" id="KW-1133">Transmembrane helix</keyword>
<dbReference type="SUPFAM" id="SSF141868">
    <property type="entry name" value="EAL domain-like"/>
    <property type="match status" value="1"/>
</dbReference>
<dbReference type="Pfam" id="PF00563">
    <property type="entry name" value="EAL"/>
    <property type="match status" value="1"/>
</dbReference>
<evidence type="ECO:0000256" key="1">
    <source>
        <dbReference type="SAM" id="Phobius"/>
    </source>
</evidence>
<dbReference type="AlphaFoldDB" id="A0A1H7F2N0"/>
<protein>
    <submittedName>
        <fullName evidence="3">EAL domain, c-di-GMP-specific phosphodiesterase class I (Or its enzymatically inactive variant)</fullName>
    </submittedName>
</protein>
<evidence type="ECO:0000313" key="3">
    <source>
        <dbReference type="EMBL" id="SEK19627.1"/>
    </source>
</evidence>
<dbReference type="SMART" id="SM00052">
    <property type="entry name" value="EAL"/>
    <property type="match status" value="1"/>
</dbReference>
<name>A0A1H7F2N0_9FIRM</name>
<dbReference type="PROSITE" id="PS50883">
    <property type="entry name" value="EAL"/>
    <property type="match status" value="1"/>
</dbReference>
<sequence>MNIYTQVCGLIIVSMLLFFYKRQPTMGLVSERRFIETLYAILACVILDIASCYFIVYGYRYNPLITTIIGKFYLQSLQIVSFFAFKYTVSDIVETKGSRAEILLDRFIKFCFVGGVLLTLYLPLNFYYDGIKLYSYGPAAILTYVLATIYILSVALSAFLLRHHIKRQKIHALLIWMVIWSLAAIIQFIRPQYLIVSFAACIGALIMYFELENPQGAISRKTGHFSSAVIHDYFDFLYQNKKTFSLMMISFKTVGDAVNENKLLRQTIEKLSEFLFSIDTAKVFDTAEGYFLLVFDSTDFMESTKFKIATYFQSIEDNPDVADAITLLNPFYTIIPNCNVAEDADELQMLLTNFIPSSRDLTSKNEVVVNAETMAELRKHKLVEKMVVSAMEEDRIEMHYQPIYNISTGLFTGAEALVRIRLKDGTLVYPNDFIPVMEETGRIIPLSDSIYRKVLSFMKSYRVEKLGIEKIEINLSVKQGESPVFVSRFTELLEHYAVSPLLINMEITETSSLISKENILNNMKKLEEKGISFSLDDFGSGTSNLNYIIDMPVSIVKLDKHLTDEYFKNNKARAIVKTVIDMAHSMDIKIIAEGIETEEALETMKTLGVDYIQGYYFTKPLPEHEFLKFLQSNNLN</sequence>
<feature type="transmembrane region" description="Helical" evidence="1">
    <location>
        <begin position="6"/>
        <end position="22"/>
    </location>
</feature>
<accession>A0A1H7F2N0</accession>
<gene>
    <name evidence="3" type="ORF">SAMN02910377_00251</name>
</gene>
<reference evidence="4" key="1">
    <citation type="submission" date="2016-10" db="EMBL/GenBank/DDBJ databases">
        <authorList>
            <person name="Varghese N."/>
        </authorList>
    </citation>
    <scope>NUCLEOTIDE SEQUENCE [LARGE SCALE GENOMIC DNA]</scope>
    <source>
        <strain evidence="4">ACV-9</strain>
    </source>
</reference>
<dbReference type="GO" id="GO:0071111">
    <property type="term" value="F:cyclic-guanylate-specific phosphodiesterase activity"/>
    <property type="evidence" value="ECO:0007669"/>
    <property type="project" value="InterPro"/>
</dbReference>
<evidence type="ECO:0000313" key="4">
    <source>
        <dbReference type="Proteomes" id="UP000182321"/>
    </source>
</evidence>
<keyword evidence="1" id="KW-0472">Membrane</keyword>
<dbReference type="PANTHER" id="PTHR33121">
    <property type="entry name" value="CYCLIC DI-GMP PHOSPHODIESTERASE PDEF"/>
    <property type="match status" value="1"/>
</dbReference>
<dbReference type="InterPro" id="IPR050706">
    <property type="entry name" value="Cyclic-di-GMP_PDE-like"/>
</dbReference>
<organism evidence="3 4">
    <name type="scientific">Pseudobutyrivibrio ruminis</name>
    <dbReference type="NCBI Taxonomy" id="46206"/>
    <lineage>
        <taxon>Bacteria</taxon>
        <taxon>Bacillati</taxon>
        <taxon>Bacillota</taxon>
        <taxon>Clostridia</taxon>
        <taxon>Lachnospirales</taxon>
        <taxon>Lachnospiraceae</taxon>
        <taxon>Pseudobutyrivibrio</taxon>
    </lineage>
</organism>
<dbReference type="RefSeq" id="WP_074788753.1">
    <property type="nucleotide sequence ID" value="NZ_FNZX01000003.1"/>
</dbReference>
<feature type="transmembrane region" description="Helical" evidence="1">
    <location>
        <begin position="34"/>
        <end position="56"/>
    </location>
</feature>
<dbReference type="PANTHER" id="PTHR33121:SF70">
    <property type="entry name" value="SIGNALING PROTEIN YKOW"/>
    <property type="match status" value="1"/>
</dbReference>
<feature type="transmembrane region" description="Helical" evidence="1">
    <location>
        <begin position="140"/>
        <end position="161"/>
    </location>
</feature>
<feature type="domain" description="EAL" evidence="2">
    <location>
        <begin position="380"/>
        <end position="634"/>
    </location>
</feature>
<dbReference type="Proteomes" id="UP000182321">
    <property type="component" value="Unassembled WGS sequence"/>
</dbReference>
<dbReference type="InterPro" id="IPR001633">
    <property type="entry name" value="EAL_dom"/>
</dbReference>
<dbReference type="EMBL" id="FNZX01000003">
    <property type="protein sequence ID" value="SEK19627.1"/>
    <property type="molecule type" value="Genomic_DNA"/>
</dbReference>
<dbReference type="Gene3D" id="3.20.20.450">
    <property type="entry name" value="EAL domain"/>
    <property type="match status" value="1"/>
</dbReference>